<sequence length="356" mass="38746">MPLFKRPLFKRPGLQRRRAAAAGGDPIAAFWTWWTASGAAEIAAAIARKDPGSTADLLSRHVSRIHPNLDWELGAGLHARHVLVVTAAGDPGTRAIARRWLRAAPVSDELWEYADMRRPAPDVTIRFEGMPPVQIDAALVSIEPDTREAALHVAVHHPTFRELPEDLQKRVTFLLLDLVLGEELVETWVGAIDTAVEQPADAVPIAELLPAVASFAAAHVADDGGPSWRLMEGTTEAGDRLVATAMVPLRSIQMPHLDTHVAVLVPYLDAREDGLPQDDTLSHLRDFEDHLSDRLGDSGRLLAHETAAGSRILHYYVDGTTPAAAQLQAAISGWPDGPVHLKATPDPAWEHVRHLS</sequence>
<dbReference type="EMBL" id="SLWM01000006">
    <property type="protein sequence ID" value="TCO22944.1"/>
    <property type="molecule type" value="Genomic_DNA"/>
</dbReference>
<dbReference type="Proteomes" id="UP000295818">
    <property type="component" value="Unassembled WGS sequence"/>
</dbReference>
<evidence type="ECO:0000313" key="3">
    <source>
        <dbReference type="Proteomes" id="UP000295818"/>
    </source>
</evidence>
<comment type="caution">
    <text evidence="2">The sequence shown here is derived from an EMBL/GenBank/DDBJ whole genome shotgun (WGS) entry which is preliminary data.</text>
</comment>
<gene>
    <name evidence="2" type="ORF">EV644_106252</name>
</gene>
<dbReference type="InterPro" id="IPR016097">
    <property type="entry name" value="DUF695"/>
</dbReference>
<organism evidence="2 3">
    <name type="scientific">Kribbella orskensis</name>
    <dbReference type="NCBI Taxonomy" id="2512216"/>
    <lineage>
        <taxon>Bacteria</taxon>
        <taxon>Bacillati</taxon>
        <taxon>Actinomycetota</taxon>
        <taxon>Actinomycetes</taxon>
        <taxon>Propionibacteriales</taxon>
        <taxon>Kribbellaceae</taxon>
        <taxon>Kribbella</taxon>
    </lineage>
</organism>
<dbReference type="Pfam" id="PF05117">
    <property type="entry name" value="DUF695"/>
    <property type="match status" value="1"/>
</dbReference>
<feature type="domain" description="DUF695" evidence="1">
    <location>
        <begin position="249"/>
        <end position="350"/>
    </location>
</feature>
<name>A0ABY2BKT3_9ACTN</name>
<evidence type="ECO:0000259" key="1">
    <source>
        <dbReference type="Pfam" id="PF05117"/>
    </source>
</evidence>
<reference evidence="2 3" key="1">
    <citation type="journal article" date="2015" name="Stand. Genomic Sci.">
        <title>Genomic Encyclopedia of Bacterial and Archaeal Type Strains, Phase III: the genomes of soil and plant-associated and newly described type strains.</title>
        <authorList>
            <person name="Whitman W.B."/>
            <person name="Woyke T."/>
            <person name="Klenk H.P."/>
            <person name="Zhou Y."/>
            <person name="Lilburn T.G."/>
            <person name="Beck B.J."/>
            <person name="De Vos P."/>
            <person name="Vandamme P."/>
            <person name="Eisen J.A."/>
            <person name="Garrity G."/>
            <person name="Hugenholtz P."/>
            <person name="Kyrpides N.C."/>
        </authorList>
    </citation>
    <scope>NUCLEOTIDE SEQUENCE [LARGE SCALE GENOMIC DNA]</scope>
    <source>
        <strain evidence="2 3">VKM Ac-2538</strain>
    </source>
</reference>
<evidence type="ECO:0000313" key="2">
    <source>
        <dbReference type="EMBL" id="TCO22944.1"/>
    </source>
</evidence>
<dbReference type="RefSeq" id="WP_132189642.1">
    <property type="nucleotide sequence ID" value="NZ_SLWM01000006.1"/>
</dbReference>
<accession>A0ABY2BKT3</accession>
<keyword evidence="3" id="KW-1185">Reference proteome</keyword>
<proteinExistence type="predicted"/>
<protein>
    <submittedName>
        <fullName evidence="2">Uncharacterized protein DUF695</fullName>
    </submittedName>
</protein>